<sequence length="989" mass="107721">MIPLSRRSFEELEISVLEAGDHMWLSARSPQGSVFAVKRPLPEWKLPRDVTGRPVDEPGEWLTDAVRHARPDAGPEALEVGKVLTDLVFGVPEIVTLLQQTRGTAGTAGNQLLIRVLAAPNRIAAWPWELLLDPQRPERFLSMARDVHVVRSGRSRTYPIRQAPIDPPLNLLLVMSSPLRSGPDESEAPFDLYAEKRSLLTELQPLVDRGLLRVVVEDRPSVERLRTRMGMQRRGFHLFHYLGHANPHGLKLERRNGRGTLLRSQEFALLLQQLPDLRLAVFAGCETARAPGVSAADETWPGPLSSADYCVRDACPMVIGMQAVLPFGTERLFTRFFYQGLTAGQSVAEALRLARLAINGDENSGDPLLNWAVPCLFVGGSDPGAVIDPDAKARPRPAPRKVSRHLGVRQGELRFISRLTELREAVDVLSGNTSARLLQVVGMPATGKTSLLDRVLEELDPDIAQLFISAKRLLAEPEPVRELACLVKELIDGKGLRAVPAGRFSADDWWERLIGDLGAVPAAIVIDDADLLAGDSAGASDLLNALVTLTGRRGRARLAVATTSDLDQLTQLLRPSEVRTIRLEALSWPEVWQWIRRNLPTLTRFSETELSKLYGELRHLELWEQLADLVGQSNSFDADDLPVLVKQVAVPPGKVPTAAAIGSDFFGMSTELESDVERLSPATPVKHPLQLAVAGPFTARRRQEVAVALTQCAINHGVPGRVVAGETGVDESALAELLSHELAFTDGAPSEREVCLWLEEAGRAGADIIVLDYGNAEPTDAQNTIIADLVREGRLVIASGDHSDEPSFPAWSIDALAVGAVEDDGSLTHETPYFSREGKPDIYAPRTISGTTCEQIVDQPEMEGTTFAALYVAAAAMLVWATDRNLTASEVRALLMDTAVPLPAGRGESAKRLDMEAALDRARRRLIVGALGSEALELGQLLAETPIRPELAVPILDALVAEGGAVRKVVRNGVEQFERSDSAVTPKYE</sequence>
<dbReference type="SUPFAM" id="SSF52743">
    <property type="entry name" value="Subtilisin-like"/>
    <property type="match status" value="1"/>
</dbReference>
<reference evidence="4 5" key="1">
    <citation type="submission" date="2022-07" db="EMBL/GenBank/DDBJ databases">
        <title>Degradation activity of malathion, p-nitrophenol and potential low-temperature adaptation strategy of Rhodococcus sp. FXJ9.536.</title>
        <authorList>
            <person name="Huang J."/>
            <person name="Huang Y."/>
        </authorList>
    </citation>
    <scope>NUCLEOTIDE SEQUENCE [LARGE SCALE GENOMIC DNA]</scope>
    <source>
        <strain evidence="4 5">FXJ9.536</strain>
    </source>
</reference>
<evidence type="ECO:0000313" key="5">
    <source>
        <dbReference type="Proteomes" id="UP001524501"/>
    </source>
</evidence>
<comment type="caution">
    <text evidence="4">The sequence shown here is derived from an EMBL/GenBank/DDBJ whole genome shotgun (WGS) entry which is preliminary data.</text>
</comment>
<feature type="domain" description="Peptidase S8/S53" evidence="1">
    <location>
        <begin position="763"/>
        <end position="901"/>
    </location>
</feature>
<dbReference type="Proteomes" id="UP001524501">
    <property type="component" value="Unassembled WGS sequence"/>
</dbReference>
<dbReference type="InterPro" id="IPR049945">
    <property type="entry name" value="AAA_22"/>
</dbReference>
<dbReference type="Pfam" id="PF00082">
    <property type="entry name" value="Peptidase_S8"/>
    <property type="match status" value="1"/>
</dbReference>
<evidence type="ECO:0000313" key="4">
    <source>
        <dbReference type="EMBL" id="MCQ4120910.1"/>
    </source>
</evidence>
<protein>
    <submittedName>
        <fullName evidence="4">CHAT domain-containing protein</fullName>
    </submittedName>
</protein>
<dbReference type="Pfam" id="PF12770">
    <property type="entry name" value="CHAT"/>
    <property type="match status" value="1"/>
</dbReference>
<dbReference type="InterPro" id="IPR036852">
    <property type="entry name" value="Peptidase_S8/S53_dom_sf"/>
</dbReference>
<dbReference type="SUPFAM" id="SSF52540">
    <property type="entry name" value="P-loop containing nucleoside triphosphate hydrolases"/>
    <property type="match status" value="1"/>
</dbReference>
<dbReference type="RefSeq" id="WP_255970930.1">
    <property type="nucleotide sequence ID" value="NZ_JANFQF010000014.1"/>
</dbReference>
<name>A0ABT1QIJ9_9NOCA</name>
<dbReference type="Gene3D" id="3.40.50.200">
    <property type="entry name" value="Peptidase S8/S53 domain"/>
    <property type="match status" value="1"/>
</dbReference>
<proteinExistence type="predicted"/>
<dbReference type="InterPro" id="IPR000209">
    <property type="entry name" value="Peptidase_S8/S53_dom"/>
</dbReference>
<gene>
    <name evidence="4" type="ORF">NOF53_17355</name>
</gene>
<dbReference type="EMBL" id="JANFQF010000014">
    <property type="protein sequence ID" value="MCQ4120910.1"/>
    <property type="molecule type" value="Genomic_DNA"/>
</dbReference>
<evidence type="ECO:0000259" key="2">
    <source>
        <dbReference type="Pfam" id="PF12770"/>
    </source>
</evidence>
<accession>A0ABT1QIJ9</accession>
<feature type="domain" description="ORC1/DEAH AAA+ ATPase" evidence="3">
    <location>
        <begin position="434"/>
        <end position="568"/>
    </location>
</feature>
<feature type="domain" description="CHAT" evidence="2">
    <location>
        <begin position="84"/>
        <end position="373"/>
    </location>
</feature>
<evidence type="ECO:0000259" key="1">
    <source>
        <dbReference type="Pfam" id="PF00082"/>
    </source>
</evidence>
<organism evidence="4 5">
    <name type="scientific">Rhodococcus tibetensis</name>
    <dbReference type="NCBI Taxonomy" id="2965064"/>
    <lineage>
        <taxon>Bacteria</taxon>
        <taxon>Bacillati</taxon>
        <taxon>Actinomycetota</taxon>
        <taxon>Actinomycetes</taxon>
        <taxon>Mycobacteriales</taxon>
        <taxon>Nocardiaceae</taxon>
        <taxon>Rhodococcus</taxon>
    </lineage>
</organism>
<dbReference type="InterPro" id="IPR027417">
    <property type="entry name" value="P-loop_NTPase"/>
</dbReference>
<dbReference type="InterPro" id="IPR024983">
    <property type="entry name" value="CHAT_dom"/>
</dbReference>
<keyword evidence="5" id="KW-1185">Reference proteome</keyword>
<dbReference type="Gene3D" id="3.40.50.300">
    <property type="entry name" value="P-loop containing nucleotide triphosphate hydrolases"/>
    <property type="match status" value="1"/>
</dbReference>
<dbReference type="Pfam" id="PF13401">
    <property type="entry name" value="AAA_22"/>
    <property type="match status" value="1"/>
</dbReference>
<evidence type="ECO:0000259" key="3">
    <source>
        <dbReference type="Pfam" id="PF13401"/>
    </source>
</evidence>